<reference evidence="9 10" key="1">
    <citation type="submission" date="2018-06" db="EMBL/GenBank/DDBJ databases">
        <title>Genomic Encyclopedia of Type Strains, Phase III (KMG-III): the genomes of soil and plant-associated and newly described type strains.</title>
        <authorList>
            <person name="Whitman W."/>
        </authorList>
    </citation>
    <scope>NUCLEOTIDE SEQUENCE [LARGE SCALE GENOMIC DNA]</scope>
    <source>
        <strain evidence="9 10">CECT 9025</strain>
    </source>
</reference>
<dbReference type="Gene3D" id="1.10.155.10">
    <property type="entry name" value="Chemotaxis receptor methyltransferase CheR, N-terminal domain"/>
    <property type="match status" value="1"/>
</dbReference>
<feature type="region of interest" description="Disordered" evidence="7">
    <location>
        <begin position="297"/>
        <end position="316"/>
    </location>
</feature>
<dbReference type="AlphaFoldDB" id="A0A318STI9"/>
<feature type="binding site" evidence="6">
    <location>
        <position position="159"/>
    </location>
    <ligand>
        <name>S-adenosyl-L-methionine</name>
        <dbReference type="ChEBI" id="CHEBI:59789"/>
    </ligand>
</feature>
<dbReference type="InterPro" id="IPR050903">
    <property type="entry name" value="Bact_Chemotaxis_MeTrfase"/>
</dbReference>
<dbReference type="InterPro" id="IPR026024">
    <property type="entry name" value="Chemotaxis_MeTrfase_CheR"/>
</dbReference>
<comment type="caution">
    <text evidence="9">The sequence shown here is derived from an EMBL/GenBank/DDBJ whole genome shotgun (WGS) entry which is preliminary data.</text>
</comment>
<dbReference type="EC" id="2.1.1.80" evidence="5"/>
<dbReference type="RefSeq" id="WP_110813991.1">
    <property type="nucleotide sequence ID" value="NZ_QJTE01000002.1"/>
</dbReference>
<dbReference type="EMBL" id="QJTE01000002">
    <property type="protein sequence ID" value="PYE84963.1"/>
    <property type="molecule type" value="Genomic_DNA"/>
</dbReference>
<gene>
    <name evidence="9" type="ORF">DFP88_102768</name>
</gene>
<dbReference type="InterPro" id="IPR000780">
    <property type="entry name" value="CheR_MeTrfase"/>
</dbReference>
<evidence type="ECO:0000313" key="10">
    <source>
        <dbReference type="Proteomes" id="UP000248311"/>
    </source>
</evidence>
<feature type="domain" description="CheR-type methyltransferase" evidence="8">
    <location>
        <begin position="12"/>
        <end position="290"/>
    </location>
</feature>
<name>A0A318STI9_9RHOB</name>
<dbReference type="PIRSF" id="PIRSF000410">
    <property type="entry name" value="CheR"/>
    <property type="match status" value="1"/>
</dbReference>
<evidence type="ECO:0000256" key="4">
    <source>
        <dbReference type="ARBA" id="ARBA00022691"/>
    </source>
</evidence>
<dbReference type="SMART" id="SM00138">
    <property type="entry name" value="MeTrc"/>
    <property type="match status" value="1"/>
</dbReference>
<evidence type="ECO:0000256" key="7">
    <source>
        <dbReference type="SAM" id="MobiDB-lite"/>
    </source>
</evidence>
<dbReference type="GO" id="GO:0008983">
    <property type="term" value="F:protein-glutamate O-methyltransferase activity"/>
    <property type="evidence" value="ECO:0007669"/>
    <property type="project" value="UniProtKB-EC"/>
</dbReference>
<dbReference type="InterPro" id="IPR029063">
    <property type="entry name" value="SAM-dependent_MTases_sf"/>
</dbReference>
<comment type="catalytic activity">
    <reaction evidence="1 5">
        <text>L-glutamyl-[protein] + S-adenosyl-L-methionine = [protein]-L-glutamate 5-O-methyl ester + S-adenosyl-L-homocysteine</text>
        <dbReference type="Rhea" id="RHEA:24452"/>
        <dbReference type="Rhea" id="RHEA-COMP:10208"/>
        <dbReference type="Rhea" id="RHEA-COMP:10311"/>
        <dbReference type="ChEBI" id="CHEBI:29973"/>
        <dbReference type="ChEBI" id="CHEBI:57856"/>
        <dbReference type="ChEBI" id="CHEBI:59789"/>
        <dbReference type="ChEBI" id="CHEBI:82795"/>
        <dbReference type="EC" id="2.1.1.80"/>
    </reaction>
</comment>
<proteinExistence type="predicted"/>
<accession>A0A318STI9</accession>
<evidence type="ECO:0000256" key="6">
    <source>
        <dbReference type="PIRSR" id="PIRSR000410-1"/>
    </source>
</evidence>
<feature type="binding site" evidence="6">
    <location>
        <position position="133"/>
    </location>
    <ligand>
        <name>S-adenosyl-L-methionine</name>
        <dbReference type="ChEBI" id="CHEBI:59789"/>
    </ligand>
</feature>
<dbReference type="PANTHER" id="PTHR24422">
    <property type="entry name" value="CHEMOTAXIS PROTEIN METHYLTRANSFERASE"/>
    <property type="match status" value="1"/>
</dbReference>
<feature type="compositionally biased region" description="Low complexity" evidence="7">
    <location>
        <begin position="300"/>
        <end position="316"/>
    </location>
</feature>
<evidence type="ECO:0000256" key="3">
    <source>
        <dbReference type="ARBA" id="ARBA00022679"/>
    </source>
</evidence>
<dbReference type="SUPFAM" id="SSF53335">
    <property type="entry name" value="S-adenosyl-L-methionine-dependent methyltransferases"/>
    <property type="match status" value="1"/>
</dbReference>
<feature type="binding site" evidence="6">
    <location>
        <position position="91"/>
    </location>
    <ligand>
        <name>S-adenosyl-L-methionine</name>
        <dbReference type="ChEBI" id="CHEBI:59789"/>
    </ligand>
</feature>
<dbReference type="CDD" id="cd02440">
    <property type="entry name" value="AdoMet_MTases"/>
    <property type="match status" value="1"/>
</dbReference>
<dbReference type="Pfam" id="PF03705">
    <property type="entry name" value="CheR_N"/>
    <property type="match status" value="1"/>
</dbReference>
<dbReference type="Pfam" id="PF01739">
    <property type="entry name" value="CheR"/>
    <property type="match status" value="1"/>
</dbReference>
<dbReference type="Proteomes" id="UP000248311">
    <property type="component" value="Unassembled WGS sequence"/>
</dbReference>
<dbReference type="InterPro" id="IPR022642">
    <property type="entry name" value="CheR_C"/>
</dbReference>
<comment type="function">
    <text evidence="5">Methylation of the membrane-bound methyl-accepting chemotaxis proteins (MCP) to form gamma-glutamyl methyl ester residues in MCP.</text>
</comment>
<organism evidence="9 10">
    <name type="scientific">Pseudoroseicyclus aestuarii</name>
    <dbReference type="NCBI Taxonomy" id="1795041"/>
    <lineage>
        <taxon>Bacteria</taxon>
        <taxon>Pseudomonadati</taxon>
        <taxon>Pseudomonadota</taxon>
        <taxon>Alphaproteobacteria</taxon>
        <taxon>Rhodobacterales</taxon>
        <taxon>Paracoccaceae</taxon>
        <taxon>Pseudoroseicyclus</taxon>
    </lineage>
</organism>
<sequence length="316" mass="34436">MTAPAQTTAAPPPTGDFAFDDADFNAIARIAQEEFGLHLVPSKKSLVYSRLSKRLRENAMKDFGSYLRFLESDGGGEERSALLSALTTNVTNFFREQHHFDMLANEVLPPLIQRARAGGRVRLWSSACSSGQEVWSMAATLHKLCPEAASLDIRILATDIDPVILQKAKAARYAERDVAAIPEAMRSAMLTKVAGAAEEVEIRPELRALISFGTLNLISPWPFSGKFDVIFCRNVAIYFDKATQALLWHRFASLLPPGAHLMIGHSERVAGPAETLFASVGVTAYRRNETACPPIPSFPSPAAKAAAPRAATTRRS</sequence>
<feature type="binding site" evidence="6">
    <location>
        <position position="89"/>
    </location>
    <ligand>
        <name>S-adenosyl-L-methionine</name>
        <dbReference type="ChEBI" id="CHEBI:59789"/>
    </ligand>
</feature>
<dbReference type="InterPro" id="IPR022641">
    <property type="entry name" value="CheR_N"/>
</dbReference>
<dbReference type="PROSITE" id="PS50123">
    <property type="entry name" value="CHER"/>
    <property type="match status" value="1"/>
</dbReference>
<dbReference type="OrthoDB" id="9816309at2"/>
<keyword evidence="2 5" id="KW-0489">Methyltransferase</keyword>
<protein>
    <recommendedName>
        <fullName evidence="5">Chemotaxis protein methyltransferase</fullName>
        <ecNumber evidence="5">2.1.1.80</ecNumber>
    </recommendedName>
</protein>
<dbReference type="PRINTS" id="PR00996">
    <property type="entry name" value="CHERMTFRASE"/>
</dbReference>
<keyword evidence="10" id="KW-1185">Reference proteome</keyword>
<evidence type="ECO:0000256" key="5">
    <source>
        <dbReference type="PIRNR" id="PIRNR000410"/>
    </source>
</evidence>
<evidence type="ECO:0000259" key="8">
    <source>
        <dbReference type="PROSITE" id="PS50123"/>
    </source>
</evidence>
<feature type="binding site" evidence="6">
    <location>
        <position position="95"/>
    </location>
    <ligand>
        <name>S-adenosyl-L-methionine</name>
        <dbReference type="ChEBI" id="CHEBI:59789"/>
    </ligand>
</feature>
<dbReference type="InterPro" id="IPR036804">
    <property type="entry name" value="CheR_N_sf"/>
</dbReference>
<evidence type="ECO:0000313" key="9">
    <source>
        <dbReference type="EMBL" id="PYE84963.1"/>
    </source>
</evidence>
<dbReference type="PANTHER" id="PTHR24422:SF19">
    <property type="entry name" value="CHEMOTAXIS PROTEIN METHYLTRANSFERASE"/>
    <property type="match status" value="1"/>
</dbReference>
<evidence type="ECO:0000256" key="2">
    <source>
        <dbReference type="ARBA" id="ARBA00022603"/>
    </source>
</evidence>
<evidence type="ECO:0000256" key="1">
    <source>
        <dbReference type="ARBA" id="ARBA00001541"/>
    </source>
</evidence>
<keyword evidence="3 5" id="KW-0808">Transferase</keyword>
<feature type="binding site" evidence="6">
    <location>
        <begin position="233"/>
        <end position="234"/>
    </location>
    <ligand>
        <name>S-adenosyl-L-methionine</name>
        <dbReference type="ChEBI" id="CHEBI:59789"/>
    </ligand>
</feature>
<feature type="binding site" evidence="6">
    <location>
        <begin position="216"/>
        <end position="217"/>
    </location>
    <ligand>
        <name>S-adenosyl-L-methionine</name>
        <dbReference type="ChEBI" id="CHEBI:59789"/>
    </ligand>
</feature>
<dbReference type="SUPFAM" id="SSF47757">
    <property type="entry name" value="Chemotaxis receptor methyltransferase CheR, N-terminal domain"/>
    <property type="match status" value="1"/>
</dbReference>
<dbReference type="GO" id="GO:0032259">
    <property type="term" value="P:methylation"/>
    <property type="evidence" value="ECO:0007669"/>
    <property type="project" value="UniProtKB-KW"/>
</dbReference>
<dbReference type="Gene3D" id="3.40.50.150">
    <property type="entry name" value="Vaccinia Virus protein VP39"/>
    <property type="match status" value="1"/>
</dbReference>
<keyword evidence="4 5" id="KW-0949">S-adenosyl-L-methionine</keyword>